<feature type="region of interest" description="Disordered" evidence="1">
    <location>
        <begin position="1007"/>
        <end position="1026"/>
    </location>
</feature>
<feature type="region of interest" description="Disordered" evidence="1">
    <location>
        <begin position="533"/>
        <end position="558"/>
    </location>
</feature>
<feature type="region of interest" description="Disordered" evidence="1">
    <location>
        <begin position="29"/>
        <end position="68"/>
    </location>
</feature>
<organism evidence="2 3">
    <name type="scientific">Penaeus vannamei</name>
    <name type="common">Whiteleg shrimp</name>
    <name type="synonym">Litopenaeus vannamei</name>
    <dbReference type="NCBI Taxonomy" id="6689"/>
    <lineage>
        <taxon>Eukaryota</taxon>
        <taxon>Metazoa</taxon>
        <taxon>Ecdysozoa</taxon>
        <taxon>Arthropoda</taxon>
        <taxon>Crustacea</taxon>
        <taxon>Multicrustacea</taxon>
        <taxon>Malacostraca</taxon>
        <taxon>Eumalacostraca</taxon>
        <taxon>Eucarida</taxon>
        <taxon>Decapoda</taxon>
        <taxon>Dendrobranchiata</taxon>
        <taxon>Penaeoidea</taxon>
        <taxon>Penaeidae</taxon>
        <taxon>Penaeus</taxon>
    </lineage>
</organism>
<feature type="compositionally biased region" description="Low complexity" evidence="1">
    <location>
        <begin position="407"/>
        <end position="427"/>
    </location>
</feature>
<feature type="compositionally biased region" description="Low complexity" evidence="1">
    <location>
        <begin position="434"/>
        <end position="445"/>
    </location>
</feature>
<feature type="region of interest" description="Disordered" evidence="1">
    <location>
        <begin position="735"/>
        <end position="756"/>
    </location>
</feature>
<feature type="compositionally biased region" description="Basic and acidic residues" evidence="1">
    <location>
        <begin position="592"/>
        <end position="604"/>
    </location>
</feature>
<feature type="region of interest" description="Disordered" evidence="1">
    <location>
        <begin position="407"/>
        <end position="473"/>
    </location>
</feature>
<feature type="compositionally biased region" description="Low complexity" evidence="1">
    <location>
        <begin position="44"/>
        <end position="66"/>
    </location>
</feature>
<feature type="compositionally biased region" description="Basic and acidic residues" evidence="1">
    <location>
        <begin position="487"/>
        <end position="511"/>
    </location>
</feature>
<gene>
    <name evidence="2" type="ORF">C7M84_013250</name>
</gene>
<feature type="compositionally biased region" description="Polar residues" evidence="1">
    <location>
        <begin position="285"/>
        <end position="300"/>
    </location>
</feature>
<keyword evidence="3" id="KW-1185">Reference proteome</keyword>
<feature type="compositionally biased region" description="Basic and acidic residues" evidence="1">
    <location>
        <begin position="1059"/>
        <end position="1078"/>
    </location>
</feature>
<feature type="compositionally biased region" description="Polar residues" evidence="1">
    <location>
        <begin position="581"/>
        <end position="591"/>
    </location>
</feature>
<dbReference type="PANTHER" id="PTHR48125:SF12">
    <property type="entry name" value="AT HOOK TRANSCRIPTION FACTOR FAMILY-RELATED"/>
    <property type="match status" value="1"/>
</dbReference>
<sequence>MGLRLTVWVVSPSALDPVPHNGLCGKGGVGQASASTDGAGGLGTALSSSLSPPSSSTGSPPTAHPSLSTAKLLNAVTFETIDSGTEKDDDEYPESSMSTFRSSLLTSAASETVDSGIGNDELGAETSISRFLSRCDDVRNEQCETLGENEESQSSYRFMFSSSRKTMELESPTSDGKAFSWTSVNSVSSTYATSQPSSKVTLVTTKFASLSVSSPDKEISLKVSPEVSSPSVPPSSGIFNIKLLKETLLRESEGLDPLQPSPNLEDSLSTCSHLTLSGSSGFFSKSTATDEVPSPKTSPSAEPEYPAEVNGDVPSTTFFLRSPVKTAPVIGESTSPPDTTGQESTEKPSFGLTRFSFLTKDYLPHTETSAEEDASSTVLRSSPSLASLISSPSTGFTFSFSRTSEASATTLTTATTTPLVSTSATSPPREKSRFFSLLNLRRSPSPELPSSPPATNGEKVSPPESSQKLKLGETTKICDEAICDEKSDKLSGKPDKGATETNRSGELKKELEETEAQELQRKLEVLNHLMDQETRGALGPSRTPQQTLMSRMSEDSDYTSDINYPVGQHPNSSASQFLSVANQMSTPQRSLETSRENSYEREDSVQYGVDGPLDSYGPASDRGYYDDTYENNKRNEGRSHTGGFEDDLYYNSRPNNRKDYRYRQDPWDDESSPVSSYFNTHEYISQYANQEDFDKAPVTTTTTTTTTTSSSNARGKLTRGTTRRPSLERQITLYDEQGGGTSGDVTSRENSSAVPGDEQEVWYDKDRTEGYYGEYGKEYPKDEGYQNDKTDDGYAGEQYDEYGYDQYGQYYDYYGYDKNAENYDYSQYGYYGYEGWENYYQNYDGYYGYYDEAGVFHNCNENYNYAYRSNEHLDTSEEVQGDSYKAGGFGLFGGMNKKGGLFNAMSGITSKMSDTLNTAVKEVSAVAQHANVAAQQTTKAATAKAAAAAKSAGVVPPAAAQKAPTPPTAQPKPSAPMTPRTLTKQESVRSDKMPGDEAERRSLATLPEVSDPAYQSDSQDQQQLWHQDSFETAHTDRTQPRQDSYETAPEDSIYDEEIEPHPHDAEYDDYYPRHRGDYQDSYYGDYYNDDPHYRYGDDFEDSFDNDDVSSIVDTDRNLRRYPSQGSQERFIDGDGQYSTEYDSGTDSREVVNARIEPYPGDLSKVLSDTPHAGPTLPEQAPGAPKVQTYLCTP</sequence>
<evidence type="ECO:0000313" key="2">
    <source>
        <dbReference type="EMBL" id="ROT68597.1"/>
    </source>
</evidence>
<reference evidence="2 3" key="2">
    <citation type="submission" date="2019-01" db="EMBL/GenBank/DDBJ databases">
        <title>The decoding of complex shrimp genome reveals the adaptation for benthos swimmer, frequently molting mechanism and breeding impact on genome.</title>
        <authorList>
            <person name="Sun Y."/>
            <person name="Gao Y."/>
            <person name="Yu Y."/>
        </authorList>
    </citation>
    <scope>NUCLEOTIDE SEQUENCE [LARGE SCALE GENOMIC DNA]</scope>
    <source>
        <tissue evidence="2">Muscle</tissue>
    </source>
</reference>
<dbReference type="Proteomes" id="UP000283509">
    <property type="component" value="Unassembled WGS sequence"/>
</dbReference>
<feature type="compositionally biased region" description="Acidic residues" evidence="1">
    <location>
        <begin position="1048"/>
        <end position="1058"/>
    </location>
</feature>
<reference evidence="2 3" key="1">
    <citation type="submission" date="2018-04" db="EMBL/GenBank/DDBJ databases">
        <authorList>
            <person name="Zhang X."/>
            <person name="Yuan J."/>
            <person name="Li F."/>
            <person name="Xiang J."/>
        </authorList>
    </citation>
    <scope>NUCLEOTIDE SEQUENCE [LARGE SCALE GENOMIC DNA]</scope>
    <source>
        <tissue evidence="2">Muscle</tissue>
    </source>
</reference>
<feature type="region of interest" description="Disordered" evidence="1">
    <location>
        <begin position="1126"/>
        <end position="1193"/>
    </location>
</feature>
<name>A0A423SWL5_PENVA</name>
<feature type="region of interest" description="Disordered" evidence="1">
    <location>
        <begin position="285"/>
        <end position="310"/>
    </location>
</feature>
<proteinExistence type="predicted"/>
<comment type="caution">
    <text evidence="2">The sequence shown here is derived from an EMBL/GenBank/DDBJ whole genome shotgun (WGS) entry which is preliminary data.</text>
</comment>
<feature type="region of interest" description="Disordered" evidence="1">
    <location>
        <begin position="1032"/>
        <end position="1078"/>
    </location>
</feature>
<feature type="compositionally biased region" description="Basic and acidic residues" evidence="1">
    <location>
        <begin position="986"/>
        <end position="998"/>
    </location>
</feature>
<feature type="compositionally biased region" description="Pro residues" evidence="1">
    <location>
        <begin position="964"/>
        <end position="976"/>
    </location>
</feature>
<dbReference type="EMBL" id="QCYY01002654">
    <property type="protein sequence ID" value="ROT68597.1"/>
    <property type="molecule type" value="Genomic_DNA"/>
</dbReference>
<accession>A0A423SWL5</accession>
<feature type="compositionally biased region" description="Basic and acidic residues" evidence="1">
    <location>
        <begin position="1032"/>
        <end position="1044"/>
    </location>
</feature>
<dbReference type="PANTHER" id="PTHR48125">
    <property type="entry name" value="LP07818P1"/>
    <property type="match status" value="1"/>
</dbReference>
<dbReference type="OrthoDB" id="10053234at2759"/>
<dbReference type="STRING" id="6689.A0A423SWL5"/>
<feature type="region of interest" description="Disordered" evidence="1">
    <location>
        <begin position="326"/>
        <end position="350"/>
    </location>
</feature>
<feature type="region of interest" description="Disordered" evidence="1">
    <location>
        <begin position="955"/>
        <end position="998"/>
    </location>
</feature>
<feature type="compositionally biased region" description="Polar residues" evidence="1">
    <location>
        <begin position="1013"/>
        <end position="1026"/>
    </location>
</feature>
<feature type="compositionally biased region" description="Low complexity" evidence="1">
    <location>
        <begin position="699"/>
        <end position="711"/>
    </location>
</feature>
<feature type="region of interest" description="Disordered" evidence="1">
    <location>
        <begin position="487"/>
        <end position="513"/>
    </location>
</feature>
<evidence type="ECO:0000256" key="1">
    <source>
        <dbReference type="SAM" id="MobiDB-lite"/>
    </source>
</evidence>
<feature type="compositionally biased region" description="Polar residues" evidence="1">
    <location>
        <begin position="332"/>
        <end position="343"/>
    </location>
</feature>
<feature type="region of interest" description="Disordered" evidence="1">
    <location>
        <begin position="694"/>
        <end position="722"/>
    </location>
</feature>
<evidence type="ECO:0000313" key="3">
    <source>
        <dbReference type="Proteomes" id="UP000283509"/>
    </source>
</evidence>
<dbReference type="AlphaFoldDB" id="A0A423SWL5"/>
<feature type="compositionally biased region" description="Basic and acidic residues" evidence="1">
    <location>
        <begin position="656"/>
        <end position="666"/>
    </location>
</feature>
<feature type="region of interest" description="Disordered" evidence="1">
    <location>
        <begin position="581"/>
        <end position="674"/>
    </location>
</feature>
<feature type="compositionally biased region" description="Basic and acidic residues" evidence="1">
    <location>
        <begin position="630"/>
        <end position="639"/>
    </location>
</feature>
<feature type="compositionally biased region" description="Polar residues" evidence="1">
    <location>
        <begin position="743"/>
        <end position="753"/>
    </location>
</feature>
<protein>
    <submittedName>
        <fullName evidence="2">Uncharacterized protein</fullName>
    </submittedName>
</protein>